<evidence type="ECO:0000256" key="1">
    <source>
        <dbReference type="SAM" id="Phobius"/>
    </source>
</evidence>
<evidence type="ECO:0000313" key="2">
    <source>
        <dbReference type="EMBL" id="PRY90165.1"/>
    </source>
</evidence>
<dbReference type="EMBL" id="PVTQ01000005">
    <property type="protein sequence ID" value="PRY90165.1"/>
    <property type="molecule type" value="Genomic_DNA"/>
</dbReference>
<sequence length="177" mass="19632">MNSVVHLCANLLRDEYFSIFENFSRLEAQSLWLTLWAVSVVLGILVFAVYRRSPVMVLVSTVAAVAFWSTSDRMQQQQDSYLPRMAQIEGICMAEMQGPAISLTRDEDVQAMLAPDPMSGGMMMVPTELLAMLPVNQRDLPYALAFVLSAVVFVLLLAGTLLGRSRRKAEVDTKKAA</sequence>
<organism evidence="2 3">
    <name type="scientific">Donghicola tyrosinivorans</name>
    <dbReference type="NCBI Taxonomy" id="1652492"/>
    <lineage>
        <taxon>Bacteria</taxon>
        <taxon>Pseudomonadati</taxon>
        <taxon>Pseudomonadota</taxon>
        <taxon>Alphaproteobacteria</taxon>
        <taxon>Rhodobacterales</taxon>
        <taxon>Roseobacteraceae</taxon>
        <taxon>Donghicola</taxon>
    </lineage>
</organism>
<gene>
    <name evidence="2" type="ORF">CLV74_105145</name>
</gene>
<name>A0A2T0WTZ2_9RHOB</name>
<keyword evidence="1" id="KW-0812">Transmembrane</keyword>
<dbReference type="Proteomes" id="UP000238392">
    <property type="component" value="Unassembled WGS sequence"/>
</dbReference>
<protein>
    <submittedName>
        <fullName evidence="2">Uncharacterized protein</fullName>
    </submittedName>
</protein>
<reference evidence="2 3" key="1">
    <citation type="submission" date="2018-03" db="EMBL/GenBank/DDBJ databases">
        <title>Genomic Encyclopedia of Archaeal and Bacterial Type Strains, Phase II (KMG-II): from individual species to whole genera.</title>
        <authorList>
            <person name="Goeker M."/>
        </authorList>
    </citation>
    <scope>NUCLEOTIDE SEQUENCE [LARGE SCALE GENOMIC DNA]</scope>
    <source>
        <strain evidence="2 3">DSM 100212</strain>
    </source>
</reference>
<dbReference type="AlphaFoldDB" id="A0A2T0WTZ2"/>
<keyword evidence="1" id="KW-1133">Transmembrane helix</keyword>
<accession>A0A2T0WTZ2</accession>
<keyword evidence="3" id="KW-1185">Reference proteome</keyword>
<dbReference type="RefSeq" id="WP_106263983.1">
    <property type="nucleotide sequence ID" value="NZ_PVTQ01000005.1"/>
</dbReference>
<evidence type="ECO:0000313" key="3">
    <source>
        <dbReference type="Proteomes" id="UP000238392"/>
    </source>
</evidence>
<comment type="caution">
    <text evidence="2">The sequence shown here is derived from an EMBL/GenBank/DDBJ whole genome shotgun (WGS) entry which is preliminary data.</text>
</comment>
<proteinExistence type="predicted"/>
<feature type="transmembrane region" description="Helical" evidence="1">
    <location>
        <begin position="142"/>
        <end position="162"/>
    </location>
</feature>
<feature type="transmembrane region" description="Helical" evidence="1">
    <location>
        <begin position="31"/>
        <end position="50"/>
    </location>
</feature>
<keyword evidence="1" id="KW-0472">Membrane</keyword>
<feature type="transmembrane region" description="Helical" evidence="1">
    <location>
        <begin position="55"/>
        <end position="71"/>
    </location>
</feature>